<dbReference type="InterPro" id="IPR051694">
    <property type="entry name" value="Immunoregulatory_rcpt-like"/>
</dbReference>
<feature type="compositionally biased region" description="Low complexity" evidence="5">
    <location>
        <begin position="600"/>
        <end position="617"/>
    </location>
</feature>
<reference evidence="7" key="1">
    <citation type="submission" date="2021-02" db="EMBL/GenBank/DDBJ databases">
        <title>Psilocybe cubensis genome.</title>
        <authorList>
            <person name="Mckernan K.J."/>
            <person name="Crawford S."/>
            <person name="Trippe A."/>
            <person name="Kane L.T."/>
            <person name="Mclaughlin S."/>
        </authorList>
    </citation>
    <scope>NUCLEOTIDE SEQUENCE [LARGE SCALE GENOMIC DNA]</scope>
    <source>
        <strain evidence="7">MGC-MH-2018</strain>
    </source>
</reference>
<dbReference type="GO" id="GO:0071944">
    <property type="term" value="C:cell periphery"/>
    <property type="evidence" value="ECO:0007669"/>
    <property type="project" value="UniProtKB-ARBA"/>
</dbReference>
<feature type="region of interest" description="Disordered" evidence="5">
    <location>
        <begin position="497"/>
        <end position="524"/>
    </location>
</feature>
<comment type="caution">
    <text evidence="7">The sequence shown here is derived from an EMBL/GenBank/DDBJ whole genome shotgun (WGS) entry which is preliminary data.</text>
</comment>
<protein>
    <submittedName>
        <fullName evidence="7">Uncharacterized protein</fullName>
    </submittedName>
</protein>
<dbReference type="PANTHER" id="PTHR15549:SF33">
    <property type="entry name" value="MEMBRANE PROTEIN WSC4, PUTATIVE (AFU_ORTHOLOGUE AFUA_5G09020)-RELATED"/>
    <property type="match status" value="1"/>
</dbReference>
<accession>A0A8H8CN21</accession>
<dbReference type="GO" id="GO:0016020">
    <property type="term" value="C:membrane"/>
    <property type="evidence" value="ECO:0007669"/>
    <property type="project" value="UniProtKB-SubCell"/>
</dbReference>
<dbReference type="AlphaFoldDB" id="A0A8H8CN21"/>
<sequence length="639" mass="65982">MASHSNVRYHRAAAAAAQRRAPNPQLGFQPTAQFTDPANAGPTGIFGGLPDIFPPRPGPQNSISDDLPLTPSATSSSSSSSASSTSSSSSSSATSSSSSTTLSSSSTISSTSTTPTATRLSLTTAPVSTAVVTVSIPRSSSATLSAPSASNSADNADTSSGMSTGAVVGGIGAGVVAIAVIGFAVAYFIRRSRKRDSEGAFDTQNFRRSAVLLDDPPTHEDTVARGYNNPPPMVERYASPAPTFGTQYGHPGPAVYGGDEHYDQYGAGGYAAGNGAGYGSAATYQSFQPGQIMNVDGGIPPAPANPMYATPAYTQNPFSPAISVPDEYRDQSNYNYHSNGHQNYEYSQHQSDPSFPAPVSIPQPVLTRQPSASAPQYPNPNTGEIASNDPHRPSPLQLKRESAPANDYVDLNRSSVSPYQAAQYVEISRRLNADVPAGLATADVERELPMPPPPVAGSGNNSPGPFADPGTPHTPGGAQYAIDRRYSGDADIDARAEPQARDFPAPPSPVHTPGSASRYRIDSMPPTLPEIHVESRVSVSSVGVDGAALHSQGLAQGGLTTGTRSQFPTTPSPLASSFGFPSPAPNATEFTDPKHPAIPPAAASPSTATPPSAQPAAPKHKKQASMQSVYDADDAYGGF</sequence>
<proteinExistence type="predicted"/>
<evidence type="ECO:0000256" key="3">
    <source>
        <dbReference type="ARBA" id="ARBA00022989"/>
    </source>
</evidence>
<keyword evidence="2 6" id="KW-0812">Transmembrane</keyword>
<evidence type="ECO:0000256" key="5">
    <source>
        <dbReference type="SAM" id="MobiDB-lite"/>
    </source>
</evidence>
<evidence type="ECO:0000313" key="7">
    <source>
        <dbReference type="EMBL" id="KAG5170614.1"/>
    </source>
</evidence>
<feature type="compositionally biased region" description="Low complexity" evidence="5">
    <location>
        <begin position="12"/>
        <end position="21"/>
    </location>
</feature>
<keyword evidence="4 6" id="KW-0472">Membrane</keyword>
<feature type="compositionally biased region" description="Polar residues" evidence="5">
    <location>
        <begin position="366"/>
        <end position="385"/>
    </location>
</feature>
<evidence type="ECO:0000256" key="6">
    <source>
        <dbReference type="SAM" id="Phobius"/>
    </source>
</evidence>
<dbReference type="EMBL" id="JAFIQS010000004">
    <property type="protein sequence ID" value="KAG5170614.1"/>
    <property type="molecule type" value="Genomic_DNA"/>
</dbReference>
<evidence type="ECO:0000256" key="2">
    <source>
        <dbReference type="ARBA" id="ARBA00022692"/>
    </source>
</evidence>
<dbReference type="PANTHER" id="PTHR15549">
    <property type="entry name" value="PAIRED IMMUNOGLOBULIN-LIKE TYPE 2 RECEPTOR"/>
    <property type="match status" value="1"/>
</dbReference>
<name>A0A8H8CN21_PSICU</name>
<feature type="compositionally biased region" description="Polar residues" evidence="5">
    <location>
        <begin position="26"/>
        <end position="36"/>
    </location>
</feature>
<organism evidence="7">
    <name type="scientific">Psilocybe cubensis</name>
    <name type="common">Psychedelic mushroom</name>
    <name type="synonym">Stropharia cubensis</name>
    <dbReference type="NCBI Taxonomy" id="181762"/>
    <lineage>
        <taxon>Eukaryota</taxon>
        <taxon>Fungi</taxon>
        <taxon>Dikarya</taxon>
        <taxon>Basidiomycota</taxon>
        <taxon>Agaricomycotina</taxon>
        <taxon>Agaricomycetes</taxon>
        <taxon>Agaricomycetidae</taxon>
        <taxon>Agaricales</taxon>
        <taxon>Agaricineae</taxon>
        <taxon>Strophariaceae</taxon>
        <taxon>Psilocybe</taxon>
    </lineage>
</organism>
<feature type="region of interest" description="Disordered" evidence="5">
    <location>
        <begin position="1"/>
        <end position="118"/>
    </location>
</feature>
<feature type="compositionally biased region" description="Polar residues" evidence="5">
    <location>
        <begin position="564"/>
        <end position="575"/>
    </location>
</feature>
<feature type="compositionally biased region" description="Low complexity" evidence="5">
    <location>
        <begin position="140"/>
        <end position="160"/>
    </location>
</feature>
<keyword evidence="3 6" id="KW-1133">Transmembrane helix</keyword>
<gene>
    <name evidence="7" type="ORF">JR316_005003</name>
</gene>
<feature type="compositionally biased region" description="Low complexity" evidence="5">
    <location>
        <begin position="67"/>
        <end position="118"/>
    </location>
</feature>
<evidence type="ECO:0000256" key="1">
    <source>
        <dbReference type="ARBA" id="ARBA00004167"/>
    </source>
</evidence>
<feature type="region of interest" description="Disordered" evidence="5">
    <location>
        <begin position="555"/>
        <end position="639"/>
    </location>
</feature>
<dbReference type="OrthoDB" id="3263296at2759"/>
<feature type="region of interest" description="Disordered" evidence="5">
    <location>
        <begin position="140"/>
        <end position="162"/>
    </location>
</feature>
<feature type="region of interest" description="Disordered" evidence="5">
    <location>
        <begin position="320"/>
        <end position="407"/>
    </location>
</feature>
<feature type="transmembrane region" description="Helical" evidence="6">
    <location>
        <begin position="166"/>
        <end position="189"/>
    </location>
</feature>
<feature type="compositionally biased region" description="Polar residues" evidence="5">
    <location>
        <begin position="331"/>
        <end position="353"/>
    </location>
</feature>
<evidence type="ECO:0000256" key="4">
    <source>
        <dbReference type="ARBA" id="ARBA00023136"/>
    </source>
</evidence>
<comment type="subcellular location">
    <subcellularLocation>
        <location evidence="1">Membrane</location>
        <topology evidence="1">Single-pass membrane protein</topology>
    </subcellularLocation>
</comment>
<feature type="region of interest" description="Disordered" evidence="5">
    <location>
        <begin position="446"/>
        <end position="480"/>
    </location>
</feature>